<evidence type="ECO:0000313" key="3">
    <source>
        <dbReference type="EMBL" id="KAF2568063.1"/>
    </source>
</evidence>
<name>A0A8S9IF15_BRACR</name>
<evidence type="ECO:0000313" key="4">
    <source>
        <dbReference type="Proteomes" id="UP000712281"/>
    </source>
</evidence>
<dbReference type="AlphaFoldDB" id="A0A8S9IF15"/>
<feature type="compositionally biased region" description="Polar residues" evidence="2">
    <location>
        <begin position="240"/>
        <end position="261"/>
    </location>
</feature>
<feature type="coiled-coil region" evidence="1">
    <location>
        <begin position="112"/>
        <end position="146"/>
    </location>
</feature>
<reference evidence="3" key="1">
    <citation type="submission" date="2019-12" db="EMBL/GenBank/DDBJ databases">
        <title>Genome sequencing and annotation of Brassica cretica.</title>
        <authorList>
            <person name="Studholme D.J."/>
            <person name="Sarris P.F."/>
        </authorList>
    </citation>
    <scope>NUCLEOTIDE SEQUENCE</scope>
    <source>
        <strain evidence="3">PFS-001/15</strain>
        <tissue evidence="3">Leaf</tissue>
    </source>
</reference>
<gene>
    <name evidence="3" type="ORF">F2Q68_00025401</name>
</gene>
<dbReference type="Proteomes" id="UP000712281">
    <property type="component" value="Unassembled WGS sequence"/>
</dbReference>
<sequence>MFRSIPLAIPCLVTVGEKYPGVDTGFQTPADRNSGSDPCFHPCLRKEGSNLNYVTMALRDHDDLSQATPREIELHTQLDTLQSQLTELQKVLGTAWENPEILSEVQNLKEMLDEHTMQLGQCVEKLSQLEAENLILRNENQALHTTSNKRHRFGTQEAERLRNWSYQQNIAKSCNQKVRTRTFQEGDWVLRRVFDNTKNKAAGKPAPGWEGPYKVIEVRGAGAYTLQDSEGKVQPKGWVNTWSKVQSPGAHTNSYSSRRGE</sequence>
<organism evidence="3 4">
    <name type="scientific">Brassica cretica</name>
    <name type="common">Mustard</name>
    <dbReference type="NCBI Taxonomy" id="69181"/>
    <lineage>
        <taxon>Eukaryota</taxon>
        <taxon>Viridiplantae</taxon>
        <taxon>Streptophyta</taxon>
        <taxon>Embryophyta</taxon>
        <taxon>Tracheophyta</taxon>
        <taxon>Spermatophyta</taxon>
        <taxon>Magnoliopsida</taxon>
        <taxon>eudicotyledons</taxon>
        <taxon>Gunneridae</taxon>
        <taxon>Pentapetalae</taxon>
        <taxon>rosids</taxon>
        <taxon>malvids</taxon>
        <taxon>Brassicales</taxon>
        <taxon>Brassicaceae</taxon>
        <taxon>Brassiceae</taxon>
        <taxon>Brassica</taxon>
    </lineage>
</organism>
<proteinExistence type="predicted"/>
<protein>
    <submittedName>
        <fullName evidence="3">Uncharacterized protein</fullName>
    </submittedName>
</protein>
<dbReference type="EMBL" id="QGKW02001911">
    <property type="protein sequence ID" value="KAF2568063.1"/>
    <property type="molecule type" value="Genomic_DNA"/>
</dbReference>
<evidence type="ECO:0000256" key="1">
    <source>
        <dbReference type="SAM" id="Coils"/>
    </source>
</evidence>
<accession>A0A8S9IF15</accession>
<keyword evidence="1" id="KW-0175">Coiled coil</keyword>
<feature type="region of interest" description="Disordered" evidence="2">
    <location>
        <begin position="239"/>
        <end position="261"/>
    </location>
</feature>
<evidence type="ECO:0000256" key="2">
    <source>
        <dbReference type="SAM" id="MobiDB-lite"/>
    </source>
</evidence>
<comment type="caution">
    <text evidence="3">The sequence shown here is derived from an EMBL/GenBank/DDBJ whole genome shotgun (WGS) entry which is preliminary data.</text>
</comment>